<dbReference type="SUPFAM" id="SSF55347">
    <property type="entry name" value="Glyceraldehyde-3-phosphate dehydrogenase-like, C-terminal domain"/>
    <property type="match status" value="1"/>
</dbReference>
<feature type="non-terminal residue" evidence="2">
    <location>
        <position position="1"/>
    </location>
</feature>
<dbReference type="InterPro" id="IPR055170">
    <property type="entry name" value="GFO_IDH_MocA-like_dom"/>
</dbReference>
<dbReference type="InterPro" id="IPR051450">
    <property type="entry name" value="Gfo/Idh/MocA_Oxidoreductases"/>
</dbReference>
<gene>
    <name evidence="2" type="ORF">S01H4_11341</name>
</gene>
<comment type="caution">
    <text evidence="2">The sequence shown here is derived from an EMBL/GenBank/DDBJ whole genome shotgun (WGS) entry which is preliminary data.</text>
</comment>
<dbReference type="EMBL" id="BART01004558">
    <property type="protein sequence ID" value="GAG54604.1"/>
    <property type="molecule type" value="Genomic_DNA"/>
</dbReference>
<reference evidence="2" key="1">
    <citation type="journal article" date="2014" name="Front. Microbiol.">
        <title>High frequency of phylogenetically diverse reductive dehalogenase-homologous genes in deep subseafloor sedimentary metagenomes.</title>
        <authorList>
            <person name="Kawai M."/>
            <person name="Futagami T."/>
            <person name="Toyoda A."/>
            <person name="Takaki Y."/>
            <person name="Nishi S."/>
            <person name="Hori S."/>
            <person name="Arai W."/>
            <person name="Tsubouchi T."/>
            <person name="Morono Y."/>
            <person name="Uchiyama I."/>
            <person name="Ito T."/>
            <person name="Fujiyama A."/>
            <person name="Inagaki F."/>
            <person name="Takami H."/>
        </authorList>
    </citation>
    <scope>NUCLEOTIDE SEQUENCE</scope>
    <source>
        <strain evidence="2">Expedition CK06-06</strain>
    </source>
</reference>
<evidence type="ECO:0000259" key="1">
    <source>
        <dbReference type="Pfam" id="PF22725"/>
    </source>
</evidence>
<proteinExistence type="predicted"/>
<dbReference type="Pfam" id="PF22725">
    <property type="entry name" value="GFO_IDH_MocA_C3"/>
    <property type="match status" value="1"/>
</dbReference>
<name>X0YF61_9ZZZZ</name>
<protein>
    <recommendedName>
        <fullName evidence="1">GFO/IDH/MocA-like oxidoreductase domain-containing protein</fullName>
    </recommendedName>
</protein>
<organism evidence="2">
    <name type="scientific">marine sediment metagenome</name>
    <dbReference type="NCBI Taxonomy" id="412755"/>
    <lineage>
        <taxon>unclassified sequences</taxon>
        <taxon>metagenomes</taxon>
        <taxon>ecological metagenomes</taxon>
    </lineage>
</organism>
<accession>X0YF61</accession>
<sequence length="231" mass="26959">PVVWKMKQIIKENAEAFGKRLSFIFRDTQNWPIGTGLHQSDWRKDPSLAYGGSLFEHSIHDVDVLEYLFSDQAPLSKLFAKIRYVSPLTQGKLEDVATLNFEYEDGFVGNLTSIWNKAKMDERRVEIFLENGYINLEKYIPPFFNKLEYLIGRKKKRLNLEGITEEYRKSKNYPKMALNTGPYLFESLSFLESIIKEIEPYPGLDIGYRAHEIIESAYHSSRENQIISFNL</sequence>
<evidence type="ECO:0000313" key="2">
    <source>
        <dbReference type="EMBL" id="GAG54604.1"/>
    </source>
</evidence>
<dbReference type="PANTHER" id="PTHR43377">
    <property type="entry name" value="BILIVERDIN REDUCTASE A"/>
    <property type="match status" value="1"/>
</dbReference>
<dbReference type="AlphaFoldDB" id="X0YF61"/>
<dbReference type="PANTHER" id="PTHR43377:SF1">
    <property type="entry name" value="BILIVERDIN REDUCTASE A"/>
    <property type="match status" value="1"/>
</dbReference>
<feature type="domain" description="GFO/IDH/MocA-like oxidoreductase" evidence="1">
    <location>
        <begin position="5"/>
        <end position="134"/>
    </location>
</feature>
<dbReference type="Gene3D" id="3.30.360.10">
    <property type="entry name" value="Dihydrodipicolinate Reductase, domain 2"/>
    <property type="match status" value="1"/>
</dbReference>